<evidence type="ECO:0000256" key="1">
    <source>
        <dbReference type="ARBA" id="ARBA00023002"/>
    </source>
</evidence>
<proteinExistence type="predicted"/>
<keyword evidence="1" id="KW-0560">Oxidoreductase</keyword>
<keyword evidence="5" id="KW-1185">Reference proteome</keyword>
<dbReference type="EMBL" id="VCIZ01000002">
    <property type="protein sequence ID" value="TSP13906.1"/>
    <property type="molecule type" value="Genomic_DNA"/>
</dbReference>
<dbReference type="PANTHER" id="PTHR13847">
    <property type="entry name" value="SARCOSINE DEHYDROGENASE-RELATED"/>
    <property type="match status" value="1"/>
</dbReference>
<reference evidence="4 5" key="1">
    <citation type="submission" date="2019-05" db="EMBL/GenBank/DDBJ databases">
        <title>Whole genome sequence analysis of Cupriavidus campinensis S14E4C strain.</title>
        <authorList>
            <person name="Abbaszade G."/>
            <person name="Szabo A."/>
            <person name="Toumi M."/>
            <person name="Toth E."/>
        </authorList>
    </citation>
    <scope>NUCLEOTIDE SEQUENCE [LARGE SCALE GENOMIC DNA]</scope>
    <source>
        <strain evidence="4 5">S14E4C</strain>
    </source>
</reference>
<dbReference type="Proteomes" id="UP000318943">
    <property type="component" value="Unassembled WGS sequence"/>
</dbReference>
<evidence type="ECO:0000259" key="3">
    <source>
        <dbReference type="Pfam" id="PF01266"/>
    </source>
</evidence>
<dbReference type="Pfam" id="PF01266">
    <property type="entry name" value="DAO"/>
    <property type="match status" value="1"/>
</dbReference>
<dbReference type="SUPFAM" id="SSF51905">
    <property type="entry name" value="FAD/NAD(P)-binding domain"/>
    <property type="match status" value="1"/>
</dbReference>
<gene>
    <name evidence="4" type="ORF">FGG12_05365</name>
</gene>
<dbReference type="InterPro" id="IPR006076">
    <property type="entry name" value="FAD-dep_OxRdtase"/>
</dbReference>
<feature type="region of interest" description="Disordered" evidence="2">
    <location>
        <begin position="1"/>
        <end position="22"/>
    </location>
</feature>
<dbReference type="Gene3D" id="3.30.9.10">
    <property type="entry name" value="D-Amino Acid Oxidase, subunit A, domain 2"/>
    <property type="match status" value="1"/>
</dbReference>
<protein>
    <submittedName>
        <fullName evidence="4">FAD-dependent oxidoreductase</fullName>
    </submittedName>
</protein>
<evidence type="ECO:0000256" key="2">
    <source>
        <dbReference type="SAM" id="MobiDB-lite"/>
    </source>
</evidence>
<comment type="caution">
    <text evidence="4">The sequence shown here is derived from an EMBL/GenBank/DDBJ whole genome shotgun (WGS) entry which is preliminary data.</text>
</comment>
<evidence type="ECO:0000313" key="4">
    <source>
        <dbReference type="EMBL" id="TSP13906.1"/>
    </source>
</evidence>
<name>A0ABY3ESG4_9BURK</name>
<dbReference type="InterPro" id="IPR036188">
    <property type="entry name" value="FAD/NAD-bd_sf"/>
</dbReference>
<feature type="domain" description="FAD dependent oxidoreductase" evidence="3">
    <location>
        <begin position="96"/>
        <end position="484"/>
    </location>
</feature>
<dbReference type="Gene3D" id="3.50.50.60">
    <property type="entry name" value="FAD/NAD(P)-binding domain"/>
    <property type="match status" value="2"/>
</dbReference>
<organism evidence="4 5">
    <name type="scientific">Cupriavidus campinensis</name>
    <dbReference type="NCBI Taxonomy" id="151783"/>
    <lineage>
        <taxon>Bacteria</taxon>
        <taxon>Pseudomonadati</taxon>
        <taxon>Pseudomonadota</taxon>
        <taxon>Betaproteobacteria</taxon>
        <taxon>Burkholderiales</taxon>
        <taxon>Burkholderiaceae</taxon>
        <taxon>Cupriavidus</taxon>
    </lineage>
</organism>
<dbReference type="SUPFAM" id="SSF54373">
    <property type="entry name" value="FAD-linked reductases, C-terminal domain"/>
    <property type="match status" value="1"/>
</dbReference>
<evidence type="ECO:0000313" key="5">
    <source>
        <dbReference type="Proteomes" id="UP000318943"/>
    </source>
</evidence>
<dbReference type="PANTHER" id="PTHR13847:SF289">
    <property type="entry name" value="GLYCINE OXIDASE"/>
    <property type="match status" value="1"/>
</dbReference>
<sequence>MGVGTRGEQFPGGPTWRGGPLNASTLLPPVQQVPCHGPGAGRAVWRTAMRHPMRHGGTLTANWCPGWANIGAMACRRRPIRLPFRPMTKTTDRTPRVAVVGAGIVGCCIALALRKRGADVMLIDRDGPAQGCSYGNSGAISVSSVAPLAMPGVLASLPKMLFDPESPLHLRLGYLPTAAAWLTRFVLSAAPGRVAQSAAALAALHANAGDRHEALAREVGVPELFMRRGHLHLYPDAAALEADAAAWQLRERFGFRFERLDRAGIEALEPGVAPRYQAGVYLADHATIRNPARYTEAIAAAFAAGGGRIVRDDIRGLRRQGGEWLLSGAEGRHTADHVVVAAGAWSRRLLDPLGVRLLLESQRGYHVQFTNRHDAVSRTVVLTDRKIFVTPMEGGLRVGGTVEIAGLAAPPDPKRAAILERIARETFKGLEGAHVTTWMGHRPCMPDSVPVVGPADGQPGLWLAVGHGHLGLTDSVNTADRIADALMH</sequence>
<accession>A0ABY3ESG4</accession>